<comment type="similarity">
    <text evidence="1">Belongs to the glycosyl hydrolase 13 family.</text>
</comment>
<protein>
    <submittedName>
        <fullName evidence="3">Alpha amylase catalytic region</fullName>
    </submittedName>
</protein>
<evidence type="ECO:0000256" key="1">
    <source>
        <dbReference type="ARBA" id="ARBA00008061"/>
    </source>
</evidence>
<dbReference type="OrthoDB" id="9805159at2"/>
<keyword evidence="4" id="KW-1185">Reference proteome</keyword>
<dbReference type="EMBL" id="CM001167">
    <property type="protein sequence ID" value="EGJ72322.1"/>
    <property type="molecule type" value="Genomic_DNA"/>
</dbReference>
<sequence length="562" mass="64690">MKKRYLLGFLITVIFVLPSFGKQKQKFKPIPSWVSTSTFYQIYPQSFQDTDGDGIGDIQGIIDRLDYLKWLGIDALWLNPCFESEFKDAGYDVTDYYKVASRYGTNADIQRLFAEAKKRNMRVCLDLVAGHTSDKHPWFLESKKNSKNEFSDRYIWTNDSTLRPEPKFVSGNYERNGSYRKNFFDCQPALNFGYANPDKNKEWEQSTSAVGPQATRKELMNIIDYWMEMGADGFRVDMAHSLIKNDTDFAETNKLWHEIRTHFQDKFPEGVLIAEWGNPAKSVKAGFMFDFIIHIGSSAYSSMFFNNIGTYTRDVCYFSLEGTGTPTKFKNYYIEQLEEIGDDGFTCYPTANHDFQRPNSGNRNTVEQLKVAMTFFLTLPSIPLIYYGDEIGMKYIPGLPDKEGSMLKKGNRAGTRTPMQWDSSVKAGFSTATLDDFYLPLDPDEFRPNVEDQKNNPTSLLNFTRNLLHFRKTTDAFSLNNNIEFLYAEENSYPLVYKRFNQKEEYCVVLNPSGKRQTTFVAGNYKKVTPILVERCRIEVGVRGLNISSDGVSYGIFKIEKE</sequence>
<dbReference type="SUPFAM" id="SSF51445">
    <property type="entry name" value="(Trans)glycosidases"/>
    <property type="match status" value="1"/>
</dbReference>
<dbReference type="GO" id="GO:0004556">
    <property type="term" value="F:alpha-amylase activity"/>
    <property type="evidence" value="ECO:0007669"/>
    <property type="project" value="TreeGrafter"/>
</dbReference>
<dbReference type="CDD" id="cd11348">
    <property type="entry name" value="AmyAc_2"/>
    <property type="match status" value="1"/>
</dbReference>
<dbReference type="SMART" id="SM00642">
    <property type="entry name" value="Aamy"/>
    <property type="match status" value="1"/>
</dbReference>
<dbReference type="PANTHER" id="PTHR10357">
    <property type="entry name" value="ALPHA-AMYLASE FAMILY MEMBER"/>
    <property type="match status" value="1"/>
</dbReference>
<organism evidence="3 4">
    <name type="scientific">Bacteroides coprosuis DSM 18011</name>
    <dbReference type="NCBI Taxonomy" id="679937"/>
    <lineage>
        <taxon>Bacteria</taxon>
        <taxon>Pseudomonadati</taxon>
        <taxon>Bacteroidota</taxon>
        <taxon>Bacteroidia</taxon>
        <taxon>Bacteroidales</taxon>
        <taxon>Bacteroidaceae</taxon>
        <taxon>Bacteroides</taxon>
    </lineage>
</organism>
<dbReference type="InterPro" id="IPR017853">
    <property type="entry name" value="GH"/>
</dbReference>
<evidence type="ECO:0000313" key="3">
    <source>
        <dbReference type="EMBL" id="EGJ72322.1"/>
    </source>
</evidence>
<dbReference type="HOGENOM" id="CLU_006462_2_3_10"/>
<gene>
    <name evidence="3" type="ORF">Bcop_2155</name>
</gene>
<name>F3ZTT8_9BACE</name>
<proteinExistence type="inferred from homology"/>
<accession>F3ZTT8</accession>
<dbReference type="Gene3D" id="3.90.400.10">
    <property type="entry name" value="Oligo-1,6-glucosidase, Domain 2"/>
    <property type="match status" value="1"/>
</dbReference>
<dbReference type="InterPro" id="IPR006047">
    <property type="entry name" value="GH13_cat_dom"/>
</dbReference>
<dbReference type="Gene3D" id="3.20.20.80">
    <property type="entry name" value="Glycosidases"/>
    <property type="match status" value="1"/>
</dbReference>
<dbReference type="GO" id="GO:0009313">
    <property type="term" value="P:oligosaccharide catabolic process"/>
    <property type="evidence" value="ECO:0007669"/>
    <property type="project" value="TreeGrafter"/>
</dbReference>
<dbReference type="Pfam" id="PF00128">
    <property type="entry name" value="Alpha-amylase"/>
    <property type="match status" value="1"/>
</dbReference>
<dbReference type="eggNOG" id="COG0366">
    <property type="taxonomic scope" value="Bacteria"/>
</dbReference>
<dbReference type="InterPro" id="IPR045857">
    <property type="entry name" value="O16G_dom_2"/>
</dbReference>
<feature type="domain" description="Glycosyl hydrolase family 13 catalytic" evidence="2">
    <location>
        <begin position="41"/>
        <end position="416"/>
    </location>
</feature>
<dbReference type="PANTHER" id="PTHR10357:SF179">
    <property type="entry name" value="NEUTRAL AND BASIC AMINO ACID TRANSPORT PROTEIN RBAT"/>
    <property type="match status" value="1"/>
</dbReference>
<reference evidence="3 4" key="1">
    <citation type="journal article" date="2011" name="Stand. Genomic Sci.">
        <title>Non-contiguous finished genome sequence of Bacteroides coprosuis type strain (PC139).</title>
        <authorList>
            <person name="Land M."/>
            <person name="Held B."/>
            <person name="Gronow S."/>
            <person name="Abt B."/>
            <person name="Lucas S."/>
            <person name="Del Rio T.G."/>
            <person name="Nolan M."/>
            <person name="Tice H."/>
            <person name="Cheng J.F."/>
            <person name="Pitluck S."/>
            <person name="Liolios K."/>
            <person name="Pagani I."/>
            <person name="Ivanova N."/>
            <person name="Mavromatis K."/>
            <person name="Mikhailova N."/>
            <person name="Pati A."/>
            <person name="Tapia R."/>
            <person name="Han C."/>
            <person name="Goodwin L."/>
            <person name="Chen A."/>
            <person name="Palaniappan K."/>
            <person name="Hauser L."/>
            <person name="Brambilla E.M."/>
            <person name="Rohde M."/>
            <person name="Goker M."/>
            <person name="Detter J.C."/>
            <person name="Woyke T."/>
            <person name="Bristow J."/>
            <person name="Eisen J.A."/>
            <person name="Markowitz V."/>
            <person name="Hugenholtz P."/>
            <person name="Kyrpides N.C."/>
            <person name="Klenk H.P."/>
            <person name="Lapidus A."/>
        </authorList>
    </citation>
    <scope>NUCLEOTIDE SEQUENCE</scope>
    <source>
        <strain evidence="3 4">DSM 18011</strain>
    </source>
</reference>
<dbReference type="Proteomes" id="UP000018439">
    <property type="component" value="Chromosome"/>
</dbReference>
<dbReference type="STRING" id="679937.Bcop_2155"/>
<evidence type="ECO:0000259" key="2">
    <source>
        <dbReference type="SMART" id="SM00642"/>
    </source>
</evidence>
<dbReference type="AlphaFoldDB" id="F3ZTT8"/>
<evidence type="ECO:0000313" key="4">
    <source>
        <dbReference type="Proteomes" id="UP000018439"/>
    </source>
</evidence>